<reference evidence="2" key="1">
    <citation type="submission" date="2022-11" db="EMBL/GenBank/DDBJ databases">
        <title>Centuries of genome instability and evolution in soft-shell clam transmissible cancer (bioRxiv).</title>
        <authorList>
            <person name="Hart S.F.M."/>
            <person name="Yonemitsu M.A."/>
            <person name="Giersch R.M."/>
            <person name="Beal B.F."/>
            <person name="Arriagada G."/>
            <person name="Davis B.W."/>
            <person name="Ostrander E.A."/>
            <person name="Goff S.P."/>
            <person name="Metzger M.J."/>
        </authorList>
    </citation>
    <scope>NUCLEOTIDE SEQUENCE</scope>
    <source>
        <strain evidence="2">MELC-2E11</strain>
        <tissue evidence="2">Siphon/mantle</tissue>
    </source>
</reference>
<organism evidence="2 3">
    <name type="scientific">Mya arenaria</name>
    <name type="common">Soft-shell clam</name>
    <dbReference type="NCBI Taxonomy" id="6604"/>
    <lineage>
        <taxon>Eukaryota</taxon>
        <taxon>Metazoa</taxon>
        <taxon>Spiralia</taxon>
        <taxon>Lophotrochozoa</taxon>
        <taxon>Mollusca</taxon>
        <taxon>Bivalvia</taxon>
        <taxon>Autobranchia</taxon>
        <taxon>Heteroconchia</taxon>
        <taxon>Euheterodonta</taxon>
        <taxon>Imparidentia</taxon>
        <taxon>Neoheterodontei</taxon>
        <taxon>Myida</taxon>
        <taxon>Myoidea</taxon>
        <taxon>Myidae</taxon>
        <taxon>Mya</taxon>
    </lineage>
</organism>
<evidence type="ECO:0000256" key="1">
    <source>
        <dbReference type="SAM" id="MobiDB-lite"/>
    </source>
</evidence>
<gene>
    <name evidence="2" type="ORF">MAR_026289</name>
</gene>
<proteinExistence type="predicted"/>
<keyword evidence="3" id="KW-1185">Reference proteome</keyword>
<evidence type="ECO:0000313" key="3">
    <source>
        <dbReference type="Proteomes" id="UP001164746"/>
    </source>
</evidence>
<accession>A0ABY7EUN9</accession>
<dbReference type="EMBL" id="CP111019">
    <property type="protein sequence ID" value="WAR12109.1"/>
    <property type="molecule type" value="Genomic_DNA"/>
</dbReference>
<sequence>MYGVDFGKPSKACKTRERSVNWSERDKLLAVQLIIDRENELYGPVLGIIKKKAWVCLTDMFNAEADEYRTTRRYLDGEMKSKTPTPSIQVLMEKMAGSPTGFSMKIPDTIPVSIWAGNTDIVKVEVPDCDGSSSPHPLRSEESDSRSNMDEDMTSPSLIKGVPGTSNATFSKSPF</sequence>
<protein>
    <submittedName>
        <fullName evidence="2">Uncharacterized protein</fullName>
    </submittedName>
</protein>
<name>A0ABY7EUN9_MYAAR</name>
<feature type="compositionally biased region" description="Polar residues" evidence="1">
    <location>
        <begin position="164"/>
        <end position="175"/>
    </location>
</feature>
<feature type="region of interest" description="Disordered" evidence="1">
    <location>
        <begin position="126"/>
        <end position="175"/>
    </location>
</feature>
<dbReference type="Proteomes" id="UP001164746">
    <property type="component" value="Chromosome 8"/>
</dbReference>
<evidence type="ECO:0000313" key="2">
    <source>
        <dbReference type="EMBL" id="WAR12109.1"/>
    </source>
</evidence>
<feature type="compositionally biased region" description="Basic and acidic residues" evidence="1">
    <location>
        <begin position="138"/>
        <end position="149"/>
    </location>
</feature>